<accession>A0ABQ9RYS3</accession>
<proteinExistence type="predicted"/>
<feature type="region of interest" description="Disordered" evidence="1">
    <location>
        <begin position="57"/>
        <end position="77"/>
    </location>
</feature>
<gene>
    <name evidence="2" type="ORF">CPAR01_15715</name>
</gene>
<sequence>MPLGTPGPSQIRQEIPECYQEPLSIVYLHHVSSDSRVFQPHYAQLWLNTLLLAHRPTPHPLGPGTKRVEEGGEEKKGHYVRSRVGDLRPRC</sequence>
<evidence type="ECO:0000256" key="1">
    <source>
        <dbReference type="SAM" id="MobiDB-lite"/>
    </source>
</evidence>
<organism evidence="2 3">
    <name type="scientific">Colletotrichum paranaense</name>
    <dbReference type="NCBI Taxonomy" id="1914294"/>
    <lineage>
        <taxon>Eukaryota</taxon>
        <taxon>Fungi</taxon>
        <taxon>Dikarya</taxon>
        <taxon>Ascomycota</taxon>
        <taxon>Pezizomycotina</taxon>
        <taxon>Sordariomycetes</taxon>
        <taxon>Hypocreomycetidae</taxon>
        <taxon>Glomerellales</taxon>
        <taxon>Glomerellaceae</taxon>
        <taxon>Colletotrichum</taxon>
        <taxon>Colletotrichum acutatum species complex</taxon>
    </lineage>
</organism>
<dbReference type="GeneID" id="85383862"/>
<reference evidence="2 3" key="1">
    <citation type="submission" date="2016-10" db="EMBL/GenBank/DDBJ databases">
        <title>The genome sequence of Colletotrichum fioriniae PJ7.</title>
        <authorList>
            <person name="Baroncelli R."/>
        </authorList>
    </citation>
    <scope>NUCLEOTIDE SEQUENCE [LARGE SCALE GENOMIC DNA]</scope>
    <source>
        <strain evidence="2 3">IMI 384185</strain>
    </source>
</reference>
<keyword evidence="3" id="KW-1185">Reference proteome</keyword>
<evidence type="ECO:0000313" key="3">
    <source>
        <dbReference type="Proteomes" id="UP001241169"/>
    </source>
</evidence>
<dbReference type="Proteomes" id="UP001241169">
    <property type="component" value="Unassembled WGS sequence"/>
</dbReference>
<protein>
    <submittedName>
        <fullName evidence="2">Uncharacterized protein</fullName>
    </submittedName>
</protein>
<feature type="compositionally biased region" description="Basic and acidic residues" evidence="1">
    <location>
        <begin position="66"/>
        <end position="77"/>
    </location>
</feature>
<dbReference type="RefSeq" id="XP_060341539.1">
    <property type="nucleotide sequence ID" value="XM_060499963.1"/>
</dbReference>
<comment type="caution">
    <text evidence="2">The sequence shown here is derived from an EMBL/GenBank/DDBJ whole genome shotgun (WGS) entry which is preliminary data.</text>
</comment>
<name>A0ABQ9RYS3_9PEZI</name>
<evidence type="ECO:0000313" key="2">
    <source>
        <dbReference type="EMBL" id="KAK1519277.1"/>
    </source>
</evidence>
<dbReference type="EMBL" id="MOPA01000020">
    <property type="protein sequence ID" value="KAK1519277.1"/>
    <property type="molecule type" value="Genomic_DNA"/>
</dbReference>